<dbReference type="EMBL" id="CM042010">
    <property type="protein sequence ID" value="KAI3778733.1"/>
    <property type="molecule type" value="Genomic_DNA"/>
</dbReference>
<gene>
    <name evidence="1" type="ORF">L2E82_08116</name>
</gene>
<reference evidence="1 2" key="2">
    <citation type="journal article" date="2022" name="Mol. Ecol. Resour.">
        <title>The genomes of chicory, endive, great burdock and yacon provide insights into Asteraceae paleo-polyploidization history and plant inulin production.</title>
        <authorList>
            <person name="Fan W."/>
            <person name="Wang S."/>
            <person name="Wang H."/>
            <person name="Wang A."/>
            <person name="Jiang F."/>
            <person name="Liu H."/>
            <person name="Zhao H."/>
            <person name="Xu D."/>
            <person name="Zhang Y."/>
        </authorList>
    </citation>
    <scope>NUCLEOTIDE SEQUENCE [LARGE SCALE GENOMIC DNA]</scope>
    <source>
        <strain evidence="2">cv. Punajuju</strain>
        <tissue evidence="1">Leaves</tissue>
    </source>
</reference>
<protein>
    <submittedName>
        <fullName evidence="1">Uncharacterized protein</fullName>
    </submittedName>
</protein>
<accession>A0ACB9G5L3</accession>
<name>A0ACB9G5L3_CICIN</name>
<keyword evidence="2" id="KW-1185">Reference proteome</keyword>
<proteinExistence type="predicted"/>
<comment type="caution">
    <text evidence="1">The sequence shown here is derived from an EMBL/GenBank/DDBJ whole genome shotgun (WGS) entry which is preliminary data.</text>
</comment>
<organism evidence="1 2">
    <name type="scientific">Cichorium intybus</name>
    <name type="common">Chicory</name>
    <dbReference type="NCBI Taxonomy" id="13427"/>
    <lineage>
        <taxon>Eukaryota</taxon>
        <taxon>Viridiplantae</taxon>
        <taxon>Streptophyta</taxon>
        <taxon>Embryophyta</taxon>
        <taxon>Tracheophyta</taxon>
        <taxon>Spermatophyta</taxon>
        <taxon>Magnoliopsida</taxon>
        <taxon>eudicotyledons</taxon>
        <taxon>Gunneridae</taxon>
        <taxon>Pentapetalae</taxon>
        <taxon>asterids</taxon>
        <taxon>campanulids</taxon>
        <taxon>Asterales</taxon>
        <taxon>Asteraceae</taxon>
        <taxon>Cichorioideae</taxon>
        <taxon>Cichorieae</taxon>
        <taxon>Cichoriinae</taxon>
        <taxon>Cichorium</taxon>
    </lineage>
</organism>
<evidence type="ECO:0000313" key="2">
    <source>
        <dbReference type="Proteomes" id="UP001055811"/>
    </source>
</evidence>
<reference evidence="2" key="1">
    <citation type="journal article" date="2022" name="Mol. Ecol. Resour.">
        <title>The genomes of chicory, endive, great burdock and yacon provide insights into Asteraceae palaeo-polyploidization history and plant inulin production.</title>
        <authorList>
            <person name="Fan W."/>
            <person name="Wang S."/>
            <person name="Wang H."/>
            <person name="Wang A."/>
            <person name="Jiang F."/>
            <person name="Liu H."/>
            <person name="Zhao H."/>
            <person name="Xu D."/>
            <person name="Zhang Y."/>
        </authorList>
    </citation>
    <scope>NUCLEOTIDE SEQUENCE [LARGE SCALE GENOMIC DNA]</scope>
    <source>
        <strain evidence="2">cv. Punajuju</strain>
    </source>
</reference>
<dbReference type="Proteomes" id="UP001055811">
    <property type="component" value="Linkage Group LG02"/>
</dbReference>
<evidence type="ECO:0000313" key="1">
    <source>
        <dbReference type="EMBL" id="KAI3778733.1"/>
    </source>
</evidence>
<sequence length="101" mass="10864">MITDFRKNFILLIYGYIYSALNVSSTSASASTYASTSASGHVDAYTTSTIDPSPSVIEHVDTTSDPPSPSNDYPQLEFTDDLGIDSHATSAPLFLRDHLAT</sequence>